<dbReference type="InterPro" id="IPR036259">
    <property type="entry name" value="MFS_trans_sf"/>
</dbReference>
<dbReference type="GO" id="GO:0046943">
    <property type="term" value="F:carboxylic acid transmembrane transporter activity"/>
    <property type="evidence" value="ECO:0007669"/>
    <property type="project" value="TreeGrafter"/>
</dbReference>
<dbReference type="InterPro" id="IPR020846">
    <property type="entry name" value="MFS_dom"/>
</dbReference>
<feature type="transmembrane region" description="Helical" evidence="5">
    <location>
        <begin position="108"/>
        <end position="129"/>
    </location>
</feature>
<proteinExistence type="predicted"/>
<name>A0A2M9AR83_9ACTN</name>
<evidence type="ECO:0000256" key="5">
    <source>
        <dbReference type="SAM" id="Phobius"/>
    </source>
</evidence>
<dbReference type="Proteomes" id="UP000230842">
    <property type="component" value="Unassembled WGS sequence"/>
</dbReference>
<feature type="transmembrane region" description="Helical" evidence="5">
    <location>
        <begin position="252"/>
        <end position="272"/>
    </location>
</feature>
<dbReference type="RefSeq" id="WP_100415545.1">
    <property type="nucleotide sequence ID" value="NZ_PGEZ01000003.1"/>
</dbReference>
<feature type="transmembrane region" description="Helical" evidence="5">
    <location>
        <begin position="141"/>
        <end position="160"/>
    </location>
</feature>
<feature type="transmembrane region" description="Helical" evidence="5">
    <location>
        <begin position="403"/>
        <end position="424"/>
    </location>
</feature>
<evidence type="ECO:0000256" key="1">
    <source>
        <dbReference type="ARBA" id="ARBA00004651"/>
    </source>
</evidence>
<protein>
    <submittedName>
        <fullName evidence="7">AAHS family benzoate transporter-like MFS transporter</fullName>
    </submittedName>
</protein>
<comment type="subcellular location">
    <subcellularLocation>
        <location evidence="1">Cell membrane</location>
        <topology evidence="1">Multi-pass membrane protein</topology>
    </subcellularLocation>
</comment>
<accession>A0A2M9AR83</accession>
<comment type="caution">
    <text evidence="7">The sequence shown here is derived from an EMBL/GenBank/DDBJ whole genome shotgun (WGS) entry which is preliminary data.</text>
</comment>
<feature type="transmembrane region" description="Helical" evidence="5">
    <location>
        <begin position="339"/>
        <end position="362"/>
    </location>
</feature>
<gene>
    <name evidence="7" type="ORF">CLV56_3919</name>
</gene>
<evidence type="ECO:0000256" key="3">
    <source>
        <dbReference type="ARBA" id="ARBA00022989"/>
    </source>
</evidence>
<evidence type="ECO:0000313" key="8">
    <source>
        <dbReference type="Proteomes" id="UP000230842"/>
    </source>
</evidence>
<evidence type="ECO:0000256" key="4">
    <source>
        <dbReference type="ARBA" id="ARBA00023136"/>
    </source>
</evidence>
<dbReference type="PANTHER" id="PTHR23508:SF10">
    <property type="entry name" value="CARBOXYLIC ACID TRANSPORTER PROTEIN HOMOLOG"/>
    <property type="match status" value="1"/>
</dbReference>
<dbReference type="Pfam" id="PF07690">
    <property type="entry name" value="MFS_1"/>
    <property type="match status" value="1"/>
</dbReference>
<feature type="transmembrane region" description="Helical" evidence="5">
    <location>
        <begin position="52"/>
        <end position="71"/>
    </location>
</feature>
<organism evidence="7 8">
    <name type="scientific">Mumia flava</name>
    <dbReference type="NCBI Taxonomy" id="1348852"/>
    <lineage>
        <taxon>Bacteria</taxon>
        <taxon>Bacillati</taxon>
        <taxon>Actinomycetota</taxon>
        <taxon>Actinomycetes</taxon>
        <taxon>Propionibacteriales</taxon>
        <taxon>Nocardioidaceae</taxon>
        <taxon>Mumia</taxon>
    </lineage>
</organism>
<reference evidence="7 8" key="1">
    <citation type="submission" date="2017-11" db="EMBL/GenBank/DDBJ databases">
        <title>Genomic Encyclopedia of Archaeal and Bacterial Type Strains, Phase II (KMG-II): From Individual Species to Whole Genera.</title>
        <authorList>
            <person name="Goeker M."/>
        </authorList>
    </citation>
    <scope>NUCLEOTIDE SEQUENCE [LARGE SCALE GENOMIC DNA]</scope>
    <source>
        <strain evidence="7 8">DSM 27763</strain>
    </source>
</reference>
<sequence>MSTATRSAPRSRTLVYVLCWLCLVADGYDLMAYGATLPALIGQPPFNLTVDGAGHVGSLALTGMLAGSLVAGTLTDRIGRRKIFLASVTIFSAGMVLAALAPNVEAFVALRILTCFGVGGLLPTAVALASEFTRPETRSRTLGLVLTGPPVGMVVASFFASRVVADHGFRPVYLAAGLMLLVVPVLFRALPESPSYLAARGDAEAAARVRDTYGLPTPAAPAVPAGTAAGAAGGRFSSVTALVSGRMLVPTLLIWATTFFSLLTVFGITTWLPQVMATSGYGLGSSINFLLVYCLGAVVGTVIAAWLADRFGPKPLVIAGYLAAAIALTLVSGQPATGLLVVLVMLAGFGGFGTQNILNDFIARFYPASSRASGLGWALGVGRIGGIVGPTFGAWVVSGNDPLHATATAFAITALLGGIVMALVPKKAPLDTPAAEAASLEEIAR</sequence>
<feature type="transmembrane region" description="Helical" evidence="5">
    <location>
        <begin position="315"/>
        <end position="333"/>
    </location>
</feature>
<dbReference type="OrthoDB" id="9787026at2"/>
<feature type="transmembrane region" description="Helical" evidence="5">
    <location>
        <begin position="83"/>
        <end position="102"/>
    </location>
</feature>
<dbReference type="Gene3D" id="1.20.1250.20">
    <property type="entry name" value="MFS general substrate transporter like domains"/>
    <property type="match status" value="1"/>
</dbReference>
<dbReference type="GO" id="GO:0005886">
    <property type="term" value="C:plasma membrane"/>
    <property type="evidence" value="ECO:0007669"/>
    <property type="project" value="UniProtKB-SubCell"/>
</dbReference>
<feature type="transmembrane region" description="Helical" evidence="5">
    <location>
        <begin position="287"/>
        <end position="308"/>
    </location>
</feature>
<evidence type="ECO:0000256" key="2">
    <source>
        <dbReference type="ARBA" id="ARBA00022692"/>
    </source>
</evidence>
<feature type="domain" description="Major facilitator superfamily (MFS) profile" evidence="6">
    <location>
        <begin position="15"/>
        <end position="429"/>
    </location>
</feature>
<evidence type="ECO:0000259" key="6">
    <source>
        <dbReference type="PROSITE" id="PS50850"/>
    </source>
</evidence>
<dbReference type="InterPro" id="IPR011701">
    <property type="entry name" value="MFS"/>
</dbReference>
<keyword evidence="8" id="KW-1185">Reference proteome</keyword>
<dbReference type="PANTHER" id="PTHR23508">
    <property type="entry name" value="CARBOXYLIC ACID TRANSPORTER PROTEIN HOMOLOG"/>
    <property type="match status" value="1"/>
</dbReference>
<dbReference type="PROSITE" id="PS50850">
    <property type="entry name" value="MFS"/>
    <property type="match status" value="1"/>
</dbReference>
<evidence type="ECO:0000313" key="7">
    <source>
        <dbReference type="EMBL" id="PJJ48215.1"/>
    </source>
</evidence>
<dbReference type="EMBL" id="PGEZ01000003">
    <property type="protein sequence ID" value="PJJ48215.1"/>
    <property type="molecule type" value="Genomic_DNA"/>
</dbReference>
<keyword evidence="4 5" id="KW-0472">Membrane</keyword>
<keyword evidence="3 5" id="KW-1133">Transmembrane helix</keyword>
<feature type="transmembrane region" description="Helical" evidence="5">
    <location>
        <begin position="172"/>
        <end position="190"/>
    </location>
</feature>
<feature type="transmembrane region" description="Helical" evidence="5">
    <location>
        <begin position="374"/>
        <end position="397"/>
    </location>
</feature>
<dbReference type="SUPFAM" id="SSF103473">
    <property type="entry name" value="MFS general substrate transporter"/>
    <property type="match status" value="1"/>
</dbReference>
<keyword evidence="2 5" id="KW-0812">Transmembrane</keyword>
<dbReference type="AlphaFoldDB" id="A0A2M9AR83"/>